<organism evidence="1 2">
    <name type="scientific">Pistacia integerrima</name>
    <dbReference type="NCBI Taxonomy" id="434235"/>
    <lineage>
        <taxon>Eukaryota</taxon>
        <taxon>Viridiplantae</taxon>
        <taxon>Streptophyta</taxon>
        <taxon>Embryophyta</taxon>
        <taxon>Tracheophyta</taxon>
        <taxon>Spermatophyta</taxon>
        <taxon>Magnoliopsida</taxon>
        <taxon>eudicotyledons</taxon>
        <taxon>Gunneridae</taxon>
        <taxon>Pentapetalae</taxon>
        <taxon>rosids</taxon>
        <taxon>malvids</taxon>
        <taxon>Sapindales</taxon>
        <taxon>Anacardiaceae</taxon>
        <taxon>Pistacia</taxon>
    </lineage>
</organism>
<protein>
    <submittedName>
        <fullName evidence="1">Uncharacterized protein</fullName>
    </submittedName>
</protein>
<gene>
    <name evidence="1" type="ORF">Pint_23846</name>
</gene>
<dbReference type="EMBL" id="CM047741">
    <property type="protein sequence ID" value="KAJ0038383.1"/>
    <property type="molecule type" value="Genomic_DNA"/>
</dbReference>
<evidence type="ECO:0000313" key="2">
    <source>
        <dbReference type="Proteomes" id="UP001163603"/>
    </source>
</evidence>
<accession>A0ACC0YJB9</accession>
<name>A0ACC0YJB9_9ROSI</name>
<reference evidence="2" key="1">
    <citation type="journal article" date="2023" name="G3 (Bethesda)">
        <title>Genome assembly and association tests identify interacting loci associated with vigor, precocity, and sex in interspecific pistachio rootstocks.</title>
        <authorList>
            <person name="Palmer W."/>
            <person name="Jacygrad E."/>
            <person name="Sagayaradj S."/>
            <person name="Cavanaugh K."/>
            <person name="Han R."/>
            <person name="Bertier L."/>
            <person name="Beede B."/>
            <person name="Kafkas S."/>
            <person name="Golino D."/>
            <person name="Preece J."/>
            <person name="Michelmore R."/>
        </authorList>
    </citation>
    <scope>NUCLEOTIDE SEQUENCE [LARGE SCALE GENOMIC DNA]</scope>
</reference>
<evidence type="ECO:0000313" key="1">
    <source>
        <dbReference type="EMBL" id="KAJ0038383.1"/>
    </source>
</evidence>
<keyword evidence="2" id="KW-1185">Reference proteome</keyword>
<sequence length="13" mass="1613">MLEPLRLQLYSSY</sequence>
<proteinExistence type="predicted"/>
<dbReference type="Proteomes" id="UP001163603">
    <property type="component" value="Chromosome 6"/>
</dbReference>
<comment type="caution">
    <text evidence="1">The sequence shown here is derived from an EMBL/GenBank/DDBJ whole genome shotgun (WGS) entry which is preliminary data.</text>
</comment>